<comment type="subcellular location">
    <subcellularLocation>
        <location evidence="1">Cytoplasm</location>
    </subcellularLocation>
</comment>
<dbReference type="InterPro" id="IPR008978">
    <property type="entry name" value="HSP20-like_chaperone"/>
</dbReference>
<dbReference type="InterPro" id="IPR037898">
    <property type="entry name" value="NudC_fam"/>
</dbReference>
<dbReference type="HOGENOM" id="CLU_034816_0_0_1"/>
<keyword evidence="2" id="KW-0963">Cytoplasm</keyword>
<evidence type="ECO:0000256" key="4">
    <source>
        <dbReference type="SAM" id="Phobius"/>
    </source>
</evidence>
<evidence type="ECO:0000256" key="1">
    <source>
        <dbReference type="ARBA" id="ARBA00004496"/>
    </source>
</evidence>
<dbReference type="GO" id="GO:0005737">
    <property type="term" value="C:cytoplasm"/>
    <property type="evidence" value="ECO:0007669"/>
    <property type="project" value="UniProtKB-SubCell"/>
</dbReference>
<gene>
    <name evidence="6" type="ORF">FOMPIDRAFT_1044954</name>
</gene>
<accession>S8G610</accession>
<feature type="region of interest" description="Disordered" evidence="3">
    <location>
        <begin position="387"/>
        <end position="406"/>
    </location>
</feature>
<evidence type="ECO:0000259" key="5">
    <source>
        <dbReference type="PROSITE" id="PS51203"/>
    </source>
</evidence>
<dbReference type="GO" id="GO:0006457">
    <property type="term" value="P:protein folding"/>
    <property type="evidence" value="ECO:0007669"/>
    <property type="project" value="TreeGrafter"/>
</dbReference>
<feature type="compositionally biased region" description="Low complexity" evidence="3">
    <location>
        <begin position="451"/>
        <end position="468"/>
    </location>
</feature>
<dbReference type="Proteomes" id="UP000015241">
    <property type="component" value="Unassembled WGS sequence"/>
</dbReference>
<dbReference type="STRING" id="743788.S8G610"/>
<dbReference type="PANTHER" id="PTHR12356">
    <property type="entry name" value="NUCLEAR MOVEMENT PROTEIN NUDC"/>
    <property type="match status" value="1"/>
</dbReference>
<sequence length="542" mass="57782">MDRAHDYYQSYSWHQSHDQATVLLLVPYETAEDDVSVVIERNFLVAGVRGQPPIVKGRLYGTVDTANSVWQLEPRPSRASARGRTTSTTSTASASTHSSFAVVSDPDISSSFAASIENGLLSDLDDPSSSPALSSPVSSSLDEHGFVFPGQRHQPRSYPSHPASPGPSSHHNVPLSLTSSYSSVESLHRASGRLLTLHLEKAESVIWPSLVVGPVSESFSPSLISAYPWASSLTVESAYNMDPTSLVLVALDLYDIRESYEESFEYFVRAWHQARVPSATIRLATHYLPVQSSIPDLPDTTSSTESLGSTVTGEPTTPTPSTQTPAPPPARGTLAYYLDRIGGSTGLAELFLSAGILHLEGAAAPLLSSAYAGLSSLRTPLVLSGSTGHGPTFAPPSTAASAGGTEIWRRDRECARRYFERARALVPTLDAPLLPPESDSDAGSGPESGVASRPRSGPASSSSEQAPPDAEPQPRRRRRKEASSGDLSSEIMSNYRARDTDAEGDEDRTWYLYVPGLVGAGAALLVVGFLSLSSWRKSQGGS</sequence>
<evidence type="ECO:0000256" key="2">
    <source>
        <dbReference type="ARBA" id="ARBA00022490"/>
    </source>
</evidence>
<keyword evidence="4" id="KW-1133">Transmembrane helix</keyword>
<dbReference type="eggNOG" id="ENOG502SHG5">
    <property type="taxonomic scope" value="Eukaryota"/>
</dbReference>
<feature type="region of interest" description="Disordered" evidence="3">
    <location>
        <begin position="123"/>
        <end position="175"/>
    </location>
</feature>
<dbReference type="PROSITE" id="PS51203">
    <property type="entry name" value="CS"/>
    <property type="match status" value="1"/>
</dbReference>
<feature type="compositionally biased region" description="Low complexity" evidence="3">
    <location>
        <begin position="159"/>
        <end position="175"/>
    </location>
</feature>
<keyword evidence="4" id="KW-0472">Membrane</keyword>
<dbReference type="GO" id="GO:0051082">
    <property type="term" value="F:unfolded protein binding"/>
    <property type="evidence" value="ECO:0007669"/>
    <property type="project" value="TreeGrafter"/>
</dbReference>
<dbReference type="Gene3D" id="2.60.40.790">
    <property type="match status" value="1"/>
</dbReference>
<dbReference type="Pfam" id="PF04969">
    <property type="entry name" value="CS"/>
    <property type="match status" value="1"/>
</dbReference>
<feature type="compositionally biased region" description="Low complexity" evidence="3">
    <location>
        <begin position="127"/>
        <end position="140"/>
    </location>
</feature>
<feature type="region of interest" description="Disordered" evidence="3">
    <location>
        <begin position="71"/>
        <end position="99"/>
    </location>
</feature>
<name>S8G610_FOMSC</name>
<feature type="transmembrane region" description="Helical" evidence="4">
    <location>
        <begin position="510"/>
        <end position="532"/>
    </location>
</feature>
<dbReference type="InParanoid" id="S8G610"/>
<dbReference type="OrthoDB" id="266138at2759"/>
<feature type="domain" description="CS" evidence="5">
    <location>
        <begin position="6"/>
        <end position="211"/>
    </location>
</feature>
<dbReference type="InterPro" id="IPR007052">
    <property type="entry name" value="CS_dom"/>
</dbReference>
<protein>
    <recommendedName>
        <fullName evidence="5">CS domain-containing protein</fullName>
    </recommendedName>
</protein>
<dbReference type="PANTHER" id="PTHR12356:SF3">
    <property type="entry name" value="NUCLEAR MIGRATION PROTEIN NUDC"/>
    <property type="match status" value="1"/>
</dbReference>
<feature type="compositionally biased region" description="Polar residues" evidence="3">
    <location>
        <begin position="294"/>
        <end position="309"/>
    </location>
</feature>
<reference evidence="6 7" key="1">
    <citation type="journal article" date="2012" name="Science">
        <title>The Paleozoic origin of enzymatic lignin decomposition reconstructed from 31 fungal genomes.</title>
        <authorList>
            <person name="Floudas D."/>
            <person name="Binder M."/>
            <person name="Riley R."/>
            <person name="Barry K."/>
            <person name="Blanchette R.A."/>
            <person name="Henrissat B."/>
            <person name="Martinez A.T."/>
            <person name="Otillar R."/>
            <person name="Spatafora J.W."/>
            <person name="Yadav J.S."/>
            <person name="Aerts A."/>
            <person name="Benoit I."/>
            <person name="Boyd A."/>
            <person name="Carlson A."/>
            <person name="Copeland A."/>
            <person name="Coutinho P.M."/>
            <person name="de Vries R.P."/>
            <person name="Ferreira P."/>
            <person name="Findley K."/>
            <person name="Foster B."/>
            <person name="Gaskell J."/>
            <person name="Glotzer D."/>
            <person name="Gorecki P."/>
            <person name="Heitman J."/>
            <person name="Hesse C."/>
            <person name="Hori C."/>
            <person name="Igarashi K."/>
            <person name="Jurgens J.A."/>
            <person name="Kallen N."/>
            <person name="Kersten P."/>
            <person name="Kohler A."/>
            <person name="Kuees U."/>
            <person name="Kumar T.K.A."/>
            <person name="Kuo A."/>
            <person name="LaButti K."/>
            <person name="Larrondo L.F."/>
            <person name="Lindquist E."/>
            <person name="Ling A."/>
            <person name="Lombard V."/>
            <person name="Lucas S."/>
            <person name="Lundell T."/>
            <person name="Martin R."/>
            <person name="McLaughlin D.J."/>
            <person name="Morgenstern I."/>
            <person name="Morin E."/>
            <person name="Murat C."/>
            <person name="Nagy L.G."/>
            <person name="Nolan M."/>
            <person name="Ohm R.A."/>
            <person name="Patyshakuliyeva A."/>
            <person name="Rokas A."/>
            <person name="Ruiz-Duenas F.J."/>
            <person name="Sabat G."/>
            <person name="Salamov A."/>
            <person name="Samejima M."/>
            <person name="Schmutz J."/>
            <person name="Slot J.C."/>
            <person name="St John F."/>
            <person name="Stenlid J."/>
            <person name="Sun H."/>
            <person name="Sun S."/>
            <person name="Syed K."/>
            <person name="Tsang A."/>
            <person name="Wiebenga A."/>
            <person name="Young D."/>
            <person name="Pisabarro A."/>
            <person name="Eastwood D.C."/>
            <person name="Martin F."/>
            <person name="Cullen D."/>
            <person name="Grigoriev I.V."/>
            <person name="Hibbett D.S."/>
        </authorList>
    </citation>
    <scope>NUCLEOTIDE SEQUENCE</scope>
    <source>
        <strain evidence="7">FP-58527</strain>
    </source>
</reference>
<evidence type="ECO:0000313" key="6">
    <source>
        <dbReference type="EMBL" id="EPT05635.1"/>
    </source>
</evidence>
<dbReference type="SUPFAM" id="SSF49764">
    <property type="entry name" value="HSP20-like chaperones"/>
    <property type="match status" value="1"/>
</dbReference>
<evidence type="ECO:0000313" key="7">
    <source>
        <dbReference type="Proteomes" id="UP000015241"/>
    </source>
</evidence>
<feature type="region of interest" description="Disordered" evidence="3">
    <location>
        <begin position="430"/>
        <end position="500"/>
    </location>
</feature>
<feature type="compositionally biased region" description="Low complexity" evidence="3">
    <location>
        <begin position="390"/>
        <end position="405"/>
    </location>
</feature>
<dbReference type="AlphaFoldDB" id="S8G610"/>
<organism evidence="6 7">
    <name type="scientific">Fomitopsis schrenkii</name>
    <name type="common">Brown rot fungus</name>
    <dbReference type="NCBI Taxonomy" id="2126942"/>
    <lineage>
        <taxon>Eukaryota</taxon>
        <taxon>Fungi</taxon>
        <taxon>Dikarya</taxon>
        <taxon>Basidiomycota</taxon>
        <taxon>Agaricomycotina</taxon>
        <taxon>Agaricomycetes</taxon>
        <taxon>Polyporales</taxon>
        <taxon>Fomitopsis</taxon>
    </lineage>
</organism>
<feature type="compositionally biased region" description="Low complexity" evidence="3">
    <location>
        <begin position="310"/>
        <end position="324"/>
    </location>
</feature>
<keyword evidence="7" id="KW-1185">Reference proteome</keyword>
<proteinExistence type="predicted"/>
<dbReference type="EMBL" id="KE504123">
    <property type="protein sequence ID" value="EPT05635.1"/>
    <property type="molecule type" value="Genomic_DNA"/>
</dbReference>
<feature type="region of interest" description="Disordered" evidence="3">
    <location>
        <begin position="294"/>
        <end position="330"/>
    </location>
</feature>
<evidence type="ECO:0000256" key="3">
    <source>
        <dbReference type="SAM" id="MobiDB-lite"/>
    </source>
</evidence>
<keyword evidence="4" id="KW-0812">Transmembrane</keyword>
<feature type="compositionally biased region" description="Low complexity" evidence="3">
    <location>
        <begin position="77"/>
        <end position="99"/>
    </location>
</feature>